<evidence type="ECO:0000256" key="6">
    <source>
        <dbReference type="ARBA" id="ARBA00023136"/>
    </source>
</evidence>
<dbReference type="InterPro" id="IPR036259">
    <property type="entry name" value="MFS_trans_sf"/>
</dbReference>
<feature type="transmembrane region" description="Helical" evidence="8">
    <location>
        <begin position="319"/>
        <end position="338"/>
    </location>
</feature>
<evidence type="ECO:0000256" key="3">
    <source>
        <dbReference type="ARBA" id="ARBA00022475"/>
    </source>
</evidence>
<dbReference type="PANTHER" id="PTHR23513:SF9">
    <property type="entry name" value="ENTEROBACTIN EXPORTER ENTS"/>
    <property type="match status" value="1"/>
</dbReference>
<dbReference type="GO" id="GO:0005886">
    <property type="term" value="C:plasma membrane"/>
    <property type="evidence" value="ECO:0007669"/>
    <property type="project" value="UniProtKB-SubCell"/>
</dbReference>
<accession>A0A840NQ96</accession>
<keyword evidence="4 8" id="KW-0812">Transmembrane</keyword>
<evidence type="ECO:0000256" key="2">
    <source>
        <dbReference type="ARBA" id="ARBA00022448"/>
    </source>
</evidence>
<feature type="transmembrane region" description="Helical" evidence="8">
    <location>
        <begin position="434"/>
        <end position="454"/>
    </location>
</feature>
<dbReference type="Proteomes" id="UP000578449">
    <property type="component" value="Unassembled WGS sequence"/>
</dbReference>
<dbReference type="InterPro" id="IPR011701">
    <property type="entry name" value="MFS"/>
</dbReference>
<keyword evidence="5 8" id="KW-1133">Transmembrane helix</keyword>
<dbReference type="Gene3D" id="1.20.1250.20">
    <property type="entry name" value="MFS general substrate transporter like domains"/>
    <property type="match status" value="1"/>
</dbReference>
<keyword evidence="6 8" id="KW-0472">Membrane</keyword>
<sequence>MNGPTARSRGAARSLGAYTVDRRPLAVPAYRRLWAASAICAVGGSFSVVAVPTQLFMMTGSSAAVGASAAVSLVALVVAALWSGVLADVGDRRGVLLAAHCGLALTYAALWAQAALDARSVPLLMVLVACQGLTFGAIMTTMGAAVPRLVPAELLPAANSLSSLVRYTGAILGPVLAGVLIPVAGLRTLYLLDAVALLSAVWAVAKLPPMPPHPGSPAAPDHTPLARVQADPNHTPQGAQVPTAPSHTPQGAQVPTAPNRTPLNRILAGFRYLAASRLLVAVLAVDLAAMVFGMPIALFPELAQHTYGGPPEGGPELGLLYAAYPAGVFAAGLLSGTFTRARRHGALMAAAAAAWGGTVVLLGLAAHLWLALAALVLGGAANFMLSTFRNAISQAHTDDTMRGRIQGSLTVVTIGGPQIANLLHGAAAPILGPQPVICAGGLLTIVTVAAIAWASPELRRYA</sequence>
<dbReference type="PANTHER" id="PTHR23513">
    <property type="entry name" value="INTEGRAL MEMBRANE EFFLUX PROTEIN-RELATED"/>
    <property type="match status" value="1"/>
</dbReference>
<evidence type="ECO:0000313" key="9">
    <source>
        <dbReference type="EMBL" id="MBB5130744.1"/>
    </source>
</evidence>
<protein>
    <submittedName>
        <fullName evidence="9">MFS family permease</fullName>
    </submittedName>
</protein>
<reference evidence="9 10" key="1">
    <citation type="submission" date="2020-08" db="EMBL/GenBank/DDBJ databases">
        <title>Genomic Encyclopedia of Type Strains, Phase IV (KMG-IV): sequencing the most valuable type-strain genomes for metagenomic binning, comparative biology and taxonomic classification.</title>
        <authorList>
            <person name="Goeker M."/>
        </authorList>
    </citation>
    <scope>NUCLEOTIDE SEQUENCE [LARGE SCALE GENOMIC DNA]</scope>
    <source>
        <strain evidence="9 10">DSM 45615</strain>
    </source>
</reference>
<comment type="caution">
    <text evidence="9">The sequence shown here is derived from an EMBL/GenBank/DDBJ whole genome shotgun (WGS) entry which is preliminary data.</text>
</comment>
<proteinExistence type="predicted"/>
<name>A0A840NQ96_9ACTN</name>
<feature type="transmembrane region" description="Helical" evidence="8">
    <location>
        <begin position="409"/>
        <end position="428"/>
    </location>
</feature>
<feature type="transmembrane region" description="Helical" evidence="8">
    <location>
        <begin position="63"/>
        <end position="82"/>
    </location>
</feature>
<evidence type="ECO:0000256" key="8">
    <source>
        <dbReference type="SAM" id="Phobius"/>
    </source>
</evidence>
<feature type="transmembrane region" description="Helical" evidence="8">
    <location>
        <begin position="368"/>
        <end position="388"/>
    </location>
</feature>
<evidence type="ECO:0000313" key="10">
    <source>
        <dbReference type="Proteomes" id="UP000578449"/>
    </source>
</evidence>
<organism evidence="9 10">
    <name type="scientific">Thermocatellispora tengchongensis</name>
    <dbReference type="NCBI Taxonomy" id="1073253"/>
    <lineage>
        <taxon>Bacteria</taxon>
        <taxon>Bacillati</taxon>
        <taxon>Actinomycetota</taxon>
        <taxon>Actinomycetes</taxon>
        <taxon>Streptosporangiales</taxon>
        <taxon>Streptosporangiaceae</taxon>
        <taxon>Thermocatellispora</taxon>
    </lineage>
</organism>
<dbReference type="SUPFAM" id="SSF103473">
    <property type="entry name" value="MFS general substrate transporter"/>
    <property type="match status" value="1"/>
</dbReference>
<evidence type="ECO:0000256" key="5">
    <source>
        <dbReference type="ARBA" id="ARBA00022989"/>
    </source>
</evidence>
<keyword evidence="10" id="KW-1185">Reference proteome</keyword>
<evidence type="ECO:0000256" key="7">
    <source>
        <dbReference type="SAM" id="MobiDB-lite"/>
    </source>
</evidence>
<feature type="transmembrane region" description="Helical" evidence="8">
    <location>
        <begin position="345"/>
        <end position="362"/>
    </location>
</feature>
<evidence type="ECO:0000256" key="1">
    <source>
        <dbReference type="ARBA" id="ARBA00004429"/>
    </source>
</evidence>
<dbReference type="EMBL" id="JACHGN010000001">
    <property type="protein sequence ID" value="MBB5130744.1"/>
    <property type="molecule type" value="Genomic_DNA"/>
</dbReference>
<feature type="transmembrane region" description="Helical" evidence="8">
    <location>
        <begin position="94"/>
        <end position="116"/>
    </location>
</feature>
<feature type="transmembrane region" description="Helical" evidence="8">
    <location>
        <begin position="33"/>
        <end position="57"/>
    </location>
</feature>
<feature type="compositionally biased region" description="Polar residues" evidence="7">
    <location>
        <begin position="232"/>
        <end position="259"/>
    </location>
</feature>
<feature type="transmembrane region" description="Helical" evidence="8">
    <location>
        <begin position="278"/>
        <end position="299"/>
    </location>
</feature>
<dbReference type="Pfam" id="PF07690">
    <property type="entry name" value="MFS_1"/>
    <property type="match status" value="1"/>
</dbReference>
<gene>
    <name evidence="9" type="ORF">HNP84_000432</name>
</gene>
<dbReference type="CDD" id="cd06173">
    <property type="entry name" value="MFS_MefA_like"/>
    <property type="match status" value="1"/>
</dbReference>
<feature type="region of interest" description="Disordered" evidence="7">
    <location>
        <begin position="213"/>
        <end position="259"/>
    </location>
</feature>
<evidence type="ECO:0000256" key="4">
    <source>
        <dbReference type="ARBA" id="ARBA00022692"/>
    </source>
</evidence>
<keyword evidence="3" id="KW-1003">Cell membrane</keyword>
<dbReference type="RefSeq" id="WP_185047585.1">
    <property type="nucleotide sequence ID" value="NZ_BAABIX010000006.1"/>
</dbReference>
<dbReference type="AlphaFoldDB" id="A0A840NQ96"/>
<dbReference type="GO" id="GO:0022857">
    <property type="term" value="F:transmembrane transporter activity"/>
    <property type="evidence" value="ECO:0007669"/>
    <property type="project" value="InterPro"/>
</dbReference>
<keyword evidence="2" id="KW-0813">Transport</keyword>
<feature type="transmembrane region" description="Helical" evidence="8">
    <location>
        <begin position="164"/>
        <end position="183"/>
    </location>
</feature>
<comment type="subcellular location">
    <subcellularLocation>
        <location evidence="1">Cell inner membrane</location>
        <topology evidence="1">Multi-pass membrane protein</topology>
    </subcellularLocation>
</comment>